<evidence type="ECO:0000313" key="4">
    <source>
        <dbReference type="Proteomes" id="UP001314170"/>
    </source>
</evidence>
<name>A0AAV1S9T5_9ROSI</name>
<dbReference type="EMBL" id="CAWUPB010001173">
    <property type="protein sequence ID" value="CAK7348096.1"/>
    <property type="molecule type" value="Genomic_DNA"/>
</dbReference>
<protein>
    <submittedName>
        <fullName evidence="3">Uncharacterized protein</fullName>
    </submittedName>
</protein>
<evidence type="ECO:0000256" key="2">
    <source>
        <dbReference type="SAM" id="SignalP"/>
    </source>
</evidence>
<dbReference type="AlphaFoldDB" id="A0AAV1S9T5"/>
<dbReference type="PANTHER" id="PTHR33184">
    <property type="entry name" value="PROTEIN TAPETUM DETERMINANT 1-LIKE-RELATED"/>
    <property type="match status" value="1"/>
</dbReference>
<dbReference type="Proteomes" id="UP001314170">
    <property type="component" value="Unassembled WGS sequence"/>
</dbReference>
<dbReference type="PANTHER" id="PTHR33184:SF36">
    <property type="entry name" value="EXPANSIN-LIKE EG45 DOMAIN-CONTAINING PROTEIN"/>
    <property type="match status" value="1"/>
</dbReference>
<feature type="chain" id="PRO_5043965362" evidence="2">
    <location>
        <begin position="32"/>
        <end position="129"/>
    </location>
</feature>
<dbReference type="Pfam" id="PF24068">
    <property type="entry name" value="TPD1_C"/>
    <property type="match status" value="1"/>
</dbReference>
<keyword evidence="4" id="KW-1185">Reference proteome</keyword>
<dbReference type="InterPro" id="IPR040361">
    <property type="entry name" value="TPD1"/>
</dbReference>
<proteinExistence type="predicted"/>
<feature type="signal peptide" evidence="2">
    <location>
        <begin position="1"/>
        <end position="31"/>
    </location>
</feature>
<sequence length="129" mass="14569">MSLMKMQKQQVFAFLFFTSLTLSSLIHCLRAKCATNAPSVQQTQVGNGNTPKFMVEVHNNCPMCPVIDIHLKCGNFSQALVNPRLLKVLAPDDCVVNEGLPLSPLQKISFNYSHQKYLMQPSSWYFQCE</sequence>
<comment type="caution">
    <text evidence="3">The sequence shown here is derived from an EMBL/GenBank/DDBJ whole genome shotgun (WGS) entry which is preliminary data.</text>
</comment>
<dbReference type="GO" id="GO:0001709">
    <property type="term" value="P:cell fate determination"/>
    <property type="evidence" value="ECO:0007669"/>
    <property type="project" value="TreeGrafter"/>
</dbReference>
<gene>
    <name evidence="3" type="ORF">DCAF_LOCUS20789</name>
</gene>
<evidence type="ECO:0000256" key="1">
    <source>
        <dbReference type="ARBA" id="ARBA00022729"/>
    </source>
</evidence>
<evidence type="ECO:0000313" key="3">
    <source>
        <dbReference type="EMBL" id="CAK7348096.1"/>
    </source>
</evidence>
<reference evidence="3 4" key="1">
    <citation type="submission" date="2024-01" db="EMBL/GenBank/DDBJ databases">
        <authorList>
            <person name="Waweru B."/>
        </authorList>
    </citation>
    <scope>NUCLEOTIDE SEQUENCE [LARGE SCALE GENOMIC DNA]</scope>
</reference>
<accession>A0AAV1S9T5</accession>
<organism evidence="3 4">
    <name type="scientific">Dovyalis caffra</name>
    <dbReference type="NCBI Taxonomy" id="77055"/>
    <lineage>
        <taxon>Eukaryota</taxon>
        <taxon>Viridiplantae</taxon>
        <taxon>Streptophyta</taxon>
        <taxon>Embryophyta</taxon>
        <taxon>Tracheophyta</taxon>
        <taxon>Spermatophyta</taxon>
        <taxon>Magnoliopsida</taxon>
        <taxon>eudicotyledons</taxon>
        <taxon>Gunneridae</taxon>
        <taxon>Pentapetalae</taxon>
        <taxon>rosids</taxon>
        <taxon>fabids</taxon>
        <taxon>Malpighiales</taxon>
        <taxon>Salicaceae</taxon>
        <taxon>Flacourtieae</taxon>
        <taxon>Dovyalis</taxon>
    </lineage>
</organism>
<keyword evidence="1 2" id="KW-0732">Signal</keyword>